<dbReference type="InterPro" id="IPR052031">
    <property type="entry name" value="Membrane_Transporter-Flippase"/>
</dbReference>
<organism evidence="8 9">
    <name type="scientific">Sphingomonas tabacisoli</name>
    <dbReference type="NCBI Taxonomy" id="2249466"/>
    <lineage>
        <taxon>Bacteria</taxon>
        <taxon>Pseudomonadati</taxon>
        <taxon>Pseudomonadota</taxon>
        <taxon>Alphaproteobacteria</taxon>
        <taxon>Sphingomonadales</taxon>
        <taxon>Sphingomonadaceae</taxon>
        <taxon>Sphingomonas</taxon>
    </lineage>
</organism>
<feature type="transmembrane region" description="Helical" evidence="7">
    <location>
        <begin position="334"/>
        <end position="356"/>
    </location>
</feature>
<feature type="transmembrane region" description="Helical" evidence="7">
    <location>
        <begin position="65"/>
        <end position="86"/>
    </location>
</feature>
<feature type="transmembrane region" description="Helical" evidence="7">
    <location>
        <begin position="397"/>
        <end position="421"/>
    </location>
</feature>
<feature type="transmembrane region" description="Helical" evidence="7">
    <location>
        <begin position="98"/>
        <end position="120"/>
    </location>
</feature>
<gene>
    <name evidence="8" type="ORF">ACFSCW_11105</name>
</gene>
<keyword evidence="9" id="KW-1185">Reference proteome</keyword>
<keyword evidence="5 7" id="KW-1133">Transmembrane helix</keyword>
<feature type="transmembrane region" description="Helical" evidence="7">
    <location>
        <begin position="20"/>
        <end position="45"/>
    </location>
</feature>
<feature type="transmembrane region" description="Helical" evidence="7">
    <location>
        <begin position="256"/>
        <end position="274"/>
    </location>
</feature>
<dbReference type="Proteomes" id="UP001597115">
    <property type="component" value="Unassembled WGS sequence"/>
</dbReference>
<comment type="subcellular location">
    <subcellularLocation>
        <location evidence="1">Cell inner membrane</location>
        <topology evidence="1">Multi-pass membrane protein</topology>
    </subcellularLocation>
</comment>
<keyword evidence="4 7" id="KW-0812">Transmembrane</keyword>
<feature type="transmembrane region" description="Helical" evidence="7">
    <location>
        <begin position="171"/>
        <end position="192"/>
    </location>
</feature>
<dbReference type="RefSeq" id="WP_380889182.1">
    <property type="nucleotide sequence ID" value="NZ_JBHUDY010000001.1"/>
</dbReference>
<keyword evidence="3" id="KW-1003">Cell membrane</keyword>
<evidence type="ECO:0000256" key="4">
    <source>
        <dbReference type="ARBA" id="ARBA00022692"/>
    </source>
</evidence>
<keyword evidence="6 7" id="KW-0472">Membrane</keyword>
<evidence type="ECO:0000256" key="6">
    <source>
        <dbReference type="ARBA" id="ARBA00023136"/>
    </source>
</evidence>
<feature type="transmembrane region" description="Helical" evidence="7">
    <location>
        <begin position="427"/>
        <end position="446"/>
    </location>
</feature>
<proteinExistence type="predicted"/>
<evidence type="ECO:0000256" key="1">
    <source>
        <dbReference type="ARBA" id="ARBA00004429"/>
    </source>
</evidence>
<dbReference type="PANTHER" id="PTHR43549">
    <property type="entry name" value="MULTIDRUG RESISTANCE PROTEIN YPNP-RELATED"/>
    <property type="match status" value="1"/>
</dbReference>
<feature type="transmembrane region" description="Helical" evidence="7">
    <location>
        <begin position="140"/>
        <end position="159"/>
    </location>
</feature>
<evidence type="ECO:0000256" key="5">
    <source>
        <dbReference type="ARBA" id="ARBA00022989"/>
    </source>
</evidence>
<dbReference type="InterPro" id="IPR002528">
    <property type="entry name" value="MATE_fam"/>
</dbReference>
<dbReference type="CDD" id="cd13138">
    <property type="entry name" value="MATE_yoeA_like"/>
    <property type="match status" value="1"/>
</dbReference>
<reference evidence="9" key="1">
    <citation type="journal article" date="2019" name="Int. J. Syst. Evol. Microbiol.">
        <title>The Global Catalogue of Microorganisms (GCM) 10K type strain sequencing project: providing services to taxonomists for standard genome sequencing and annotation.</title>
        <authorList>
            <consortium name="The Broad Institute Genomics Platform"/>
            <consortium name="The Broad Institute Genome Sequencing Center for Infectious Disease"/>
            <person name="Wu L."/>
            <person name="Ma J."/>
        </authorList>
    </citation>
    <scope>NUCLEOTIDE SEQUENCE [LARGE SCALE GENOMIC DNA]</scope>
    <source>
        <strain evidence="9">CGMCC 1.16275</strain>
    </source>
</reference>
<dbReference type="NCBIfam" id="TIGR00797">
    <property type="entry name" value="matE"/>
    <property type="match status" value="1"/>
</dbReference>
<comment type="caution">
    <text evidence="8">The sequence shown here is derived from an EMBL/GenBank/DDBJ whole genome shotgun (WGS) entry which is preliminary data.</text>
</comment>
<evidence type="ECO:0000313" key="9">
    <source>
        <dbReference type="Proteomes" id="UP001597115"/>
    </source>
</evidence>
<dbReference type="Pfam" id="PF01554">
    <property type="entry name" value="MatE"/>
    <property type="match status" value="2"/>
</dbReference>
<dbReference type="PIRSF" id="PIRSF006603">
    <property type="entry name" value="DinF"/>
    <property type="match status" value="1"/>
</dbReference>
<sequence>MARDNGNRRDLTQGPIGSTLLMFALPTLGSSVLQSLNGSINAVWVGRFLGENALAATSNANMIMFLLNAFVFGFGMAATILVGQSFGRRDVDSARRAIGTAMGAFIPVTIITAVIGWIFAPQVLTLLRTPAEAYQPALDYLRVIFAAIPLSLVTILMMMGLRGSGDSVTPLYFMAVAVVLDSTLNPVFILGLGPAPRLGIAGSATATVIANLVGLIAMIAYVYARDLPLRLRGHELSYLKPHGPTLRTIMVKGFPMGLQMIVISVAALVMIGLVNAEGLNTAAAFGVAQQLWAYVQMPAMAIGAGVSAMAAQNIGAQKWDRVSQITRAGITQNVLLTGALVALLLAFDRPALALFLGGQSPALPIARHIQMVATWNFVLFGITMVLFGIVRANGSVIAPLIILFVAMFPVRLGFIALFRPLLGTDALWLSFPAGSVVTTLMAAWFYKYGGWRKNRMMAPVPQEECVEEALGTSEPGGRLNPAA</sequence>
<evidence type="ECO:0000256" key="2">
    <source>
        <dbReference type="ARBA" id="ARBA00022448"/>
    </source>
</evidence>
<evidence type="ECO:0000256" key="3">
    <source>
        <dbReference type="ARBA" id="ARBA00022475"/>
    </source>
</evidence>
<feature type="transmembrane region" description="Helical" evidence="7">
    <location>
        <begin position="198"/>
        <end position="224"/>
    </location>
</feature>
<dbReference type="EMBL" id="JBHUDY010000001">
    <property type="protein sequence ID" value="MFD1612351.1"/>
    <property type="molecule type" value="Genomic_DNA"/>
</dbReference>
<feature type="transmembrane region" description="Helical" evidence="7">
    <location>
        <begin position="368"/>
        <end position="390"/>
    </location>
</feature>
<evidence type="ECO:0000313" key="8">
    <source>
        <dbReference type="EMBL" id="MFD1612351.1"/>
    </source>
</evidence>
<dbReference type="PANTHER" id="PTHR43549:SF3">
    <property type="entry name" value="MULTIDRUG RESISTANCE PROTEIN YPNP-RELATED"/>
    <property type="match status" value="1"/>
</dbReference>
<protein>
    <submittedName>
        <fullName evidence="8">MATE family efflux transporter</fullName>
    </submittedName>
</protein>
<evidence type="ECO:0000256" key="7">
    <source>
        <dbReference type="SAM" id="Phobius"/>
    </source>
</evidence>
<name>A0ABW4I4J6_9SPHN</name>
<keyword evidence="2" id="KW-0813">Transport</keyword>
<dbReference type="InterPro" id="IPR048279">
    <property type="entry name" value="MdtK-like"/>
</dbReference>
<feature type="transmembrane region" description="Helical" evidence="7">
    <location>
        <begin position="294"/>
        <end position="314"/>
    </location>
</feature>
<accession>A0ABW4I4J6</accession>